<reference evidence="12 13" key="1">
    <citation type="submission" date="2024-02" db="EMBL/GenBank/DDBJ databases">
        <title>Chromosome-scale genome assembly of the rough periwinkle Littorina saxatilis.</title>
        <authorList>
            <person name="De Jode A."/>
            <person name="Faria R."/>
            <person name="Formenti G."/>
            <person name="Sims Y."/>
            <person name="Smith T.P."/>
            <person name="Tracey A."/>
            <person name="Wood J.M.D."/>
            <person name="Zagrodzka Z.B."/>
            <person name="Johannesson K."/>
            <person name="Butlin R.K."/>
            <person name="Leder E.H."/>
        </authorList>
    </citation>
    <scope>NUCLEOTIDE SEQUENCE [LARGE SCALE GENOMIC DNA]</scope>
    <source>
        <strain evidence="12">Snail1</strain>
        <tissue evidence="12">Muscle</tissue>
    </source>
</reference>
<evidence type="ECO:0000313" key="12">
    <source>
        <dbReference type="EMBL" id="KAK7111202.1"/>
    </source>
</evidence>
<keyword evidence="3 9" id="KW-0349">Heme</keyword>
<dbReference type="AlphaFoldDB" id="A0AAN9BSX3"/>
<dbReference type="InterPro" id="IPR009050">
    <property type="entry name" value="Globin-like_sf"/>
</dbReference>
<evidence type="ECO:0000256" key="10">
    <source>
        <dbReference type="SAM" id="MobiDB-lite"/>
    </source>
</evidence>
<keyword evidence="6" id="KW-0408">Iron</keyword>
<dbReference type="EMBL" id="JBAMIC010000002">
    <property type="protein sequence ID" value="KAK7111202.1"/>
    <property type="molecule type" value="Genomic_DNA"/>
</dbReference>
<evidence type="ECO:0000256" key="2">
    <source>
        <dbReference type="ARBA" id="ARBA00022448"/>
    </source>
</evidence>
<sequence length="336" mass="37878">MGCKPIKFRTGKKTQFADENSTGIPASELKERTESPSISISSTEKAEIELVKELVLYASEHHQEESVSRIRRTLLILPPGHGTLSSIVASSKYGSPEGSVGYGGPAQNKRSNVTLQRVAIAAGKSFEMSFDMLQGADIPLMEERRVLTPRDRVTIRQTWQDWADLRPGHAVTLCIVFFKMYLRAPSTRQKFPFLESSPEATAEMENVCRECHMRHIMDTLSIAVDHLDNPQCVSHVIRKIGARHKEYGLTNDRYTECYVMGLLYAVTKLAENTHAETLKAWLWFLNGIKSDFDLGWRRMMVMDMLPDVSSGTESRSLCGKSQTTNSRIDFVIESRV</sequence>
<dbReference type="PROSITE" id="PS01033">
    <property type="entry name" value="GLOBIN"/>
    <property type="match status" value="1"/>
</dbReference>
<dbReference type="Pfam" id="PF00042">
    <property type="entry name" value="Globin"/>
    <property type="match status" value="1"/>
</dbReference>
<dbReference type="PANTHER" id="PTHR46458">
    <property type="entry name" value="BLR2807 PROTEIN"/>
    <property type="match status" value="1"/>
</dbReference>
<evidence type="ECO:0000256" key="7">
    <source>
        <dbReference type="ARBA" id="ARBA00023179"/>
    </source>
</evidence>
<dbReference type="Proteomes" id="UP001374579">
    <property type="component" value="Unassembled WGS sequence"/>
</dbReference>
<gene>
    <name evidence="12" type="ORF">V1264_010876</name>
</gene>
<dbReference type="InterPro" id="IPR044399">
    <property type="entry name" value="Mb-like_M"/>
</dbReference>
<evidence type="ECO:0000256" key="5">
    <source>
        <dbReference type="ARBA" id="ARBA00022723"/>
    </source>
</evidence>
<evidence type="ECO:0000256" key="8">
    <source>
        <dbReference type="ARBA" id="ARBA00030087"/>
    </source>
</evidence>
<evidence type="ECO:0000256" key="1">
    <source>
        <dbReference type="ARBA" id="ARBA00013895"/>
    </source>
</evidence>
<proteinExistence type="inferred from homology"/>
<keyword evidence="13" id="KW-1185">Reference proteome</keyword>
<keyword evidence="5" id="KW-0479">Metal-binding</keyword>
<evidence type="ECO:0000256" key="4">
    <source>
        <dbReference type="ARBA" id="ARBA00022621"/>
    </source>
</evidence>
<dbReference type="SUPFAM" id="SSF46458">
    <property type="entry name" value="Globin-like"/>
    <property type="match status" value="1"/>
</dbReference>
<dbReference type="CDD" id="cd01040">
    <property type="entry name" value="Mb-like"/>
    <property type="match status" value="1"/>
</dbReference>
<organism evidence="12 13">
    <name type="scientific">Littorina saxatilis</name>
    <dbReference type="NCBI Taxonomy" id="31220"/>
    <lineage>
        <taxon>Eukaryota</taxon>
        <taxon>Metazoa</taxon>
        <taxon>Spiralia</taxon>
        <taxon>Lophotrochozoa</taxon>
        <taxon>Mollusca</taxon>
        <taxon>Gastropoda</taxon>
        <taxon>Caenogastropoda</taxon>
        <taxon>Littorinimorpha</taxon>
        <taxon>Littorinoidea</taxon>
        <taxon>Littorinidae</taxon>
        <taxon>Littorina</taxon>
    </lineage>
</organism>
<evidence type="ECO:0000256" key="9">
    <source>
        <dbReference type="RuleBase" id="RU000356"/>
    </source>
</evidence>
<dbReference type="PANTHER" id="PTHR46458:SF1">
    <property type="entry name" value="GEO09476P1"/>
    <property type="match status" value="1"/>
</dbReference>
<dbReference type="InterPro" id="IPR012292">
    <property type="entry name" value="Globin/Proto"/>
</dbReference>
<protein>
    <recommendedName>
        <fullName evidence="1">Globin</fullName>
    </recommendedName>
    <alternativeName>
        <fullName evidence="8">Myoglobin</fullName>
    </alternativeName>
</protein>
<accession>A0AAN9BSX3</accession>
<comment type="caution">
    <text evidence="12">The sequence shown here is derived from an EMBL/GenBank/DDBJ whole genome shotgun (WGS) entry which is preliminary data.</text>
</comment>
<dbReference type="GO" id="GO:0046872">
    <property type="term" value="F:metal ion binding"/>
    <property type="evidence" value="ECO:0007669"/>
    <property type="project" value="UniProtKB-KW"/>
</dbReference>
<comment type="similarity">
    <text evidence="9">Belongs to the globin family.</text>
</comment>
<keyword evidence="2 9" id="KW-0813">Transport</keyword>
<dbReference type="Gene3D" id="1.10.490.10">
    <property type="entry name" value="Globins"/>
    <property type="match status" value="1"/>
</dbReference>
<keyword evidence="7" id="KW-0514">Muscle protein</keyword>
<name>A0AAN9BSX3_9CAEN</name>
<evidence type="ECO:0000256" key="3">
    <source>
        <dbReference type="ARBA" id="ARBA00022617"/>
    </source>
</evidence>
<dbReference type="GO" id="GO:0019825">
    <property type="term" value="F:oxygen binding"/>
    <property type="evidence" value="ECO:0007669"/>
    <property type="project" value="InterPro"/>
</dbReference>
<evidence type="ECO:0000313" key="13">
    <source>
        <dbReference type="Proteomes" id="UP001374579"/>
    </source>
</evidence>
<dbReference type="InterPro" id="IPR000971">
    <property type="entry name" value="Globin"/>
</dbReference>
<dbReference type="GO" id="GO:0005344">
    <property type="term" value="F:oxygen carrier activity"/>
    <property type="evidence" value="ECO:0007669"/>
    <property type="project" value="UniProtKB-KW"/>
</dbReference>
<evidence type="ECO:0000256" key="6">
    <source>
        <dbReference type="ARBA" id="ARBA00023004"/>
    </source>
</evidence>
<evidence type="ECO:0000259" key="11">
    <source>
        <dbReference type="PROSITE" id="PS01033"/>
    </source>
</evidence>
<dbReference type="GO" id="GO:0020037">
    <property type="term" value="F:heme binding"/>
    <property type="evidence" value="ECO:0007669"/>
    <property type="project" value="InterPro"/>
</dbReference>
<keyword evidence="4 9" id="KW-0561">Oxygen transport</keyword>
<dbReference type="InterPro" id="IPR050532">
    <property type="entry name" value="Globin-like_OT"/>
</dbReference>
<feature type="region of interest" description="Disordered" evidence="10">
    <location>
        <begin position="9"/>
        <end position="40"/>
    </location>
</feature>
<feature type="domain" description="Globin" evidence="11">
    <location>
        <begin position="146"/>
        <end position="293"/>
    </location>
</feature>